<protein>
    <submittedName>
        <fullName evidence="2">Uncharacterized protein</fullName>
    </submittedName>
</protein>
<organism evidence="2 3">
    <name type="scientific">Burkholderia gladioli</name>
    <name type="common">Pseudomonas marginata</name>
    <name type="synonym">Phytomonas marginata</name>
    <dbReference type="NCBI Taxonomy" id="28095"/>
    <lineage>
        <taxon>Bacteria</taxon>
        <taxon>Pseudomonadati</taxon>
        <taxon>Pseudomonadota</taxon>
        <taxon>Betaproteobacteria</taxon>
        <taxon>Burkholderiales</taxon>
        <taxon>Burkholderiaceae</taxon>
        <taxon>Burkholderia</taxon>
    </lineage>
</organism>
<dbReference type="Proteomes" id="UP000029590">
    <property type="component" value="Unassembled WGS sequence"/>
</dbReference>
<dbReference type="AlphaFoldDB" id="A0AAW3F9Q2"/>
<evidence type="ECO:0000256" key="1">
    <source>
        <dbReference type="SAM" id="MobiDB-lite"/>
    </source>
</evidence>
<name>A0AAW3F9Q2_BURGA</name>
<dbReference type="EMBL" id="JPGG01000012">
    <property type="protein sequence ID" value="KGC20310.1"/>
    <property type="molecule type" value="Genomic_DNA"/>
</dbReference>
<gene>
    <name evidence="2" type="ORF">DM48_7859</name>
</gene>
<comment type="caution">
    <text evidence="2">The sequence shown here is derived from an EMBL/GenBank/DDBJ whole genome shotgun (WGS) entry which is preliminary data.</text>
</comment>
<feature type="region of interest" description="Disordered" evidence="1">
    <location>
        <begin position="1"/>
        <end position="23"/>
    </location>
</feature>
<sequence>MQRGQRFAEEACPSVKRRRSGKCGPMSETFRRFRLPSDLGCSAEGRISCSRALEAHHVRNALVQLLASNQSVAPQRA</sequence>
<evidence type="ECO:0000313" key="2">
    <source>
        <dbReference type="EMBL" id="KGC20310.1"/>
    </source>
</evidence>
<evidence type="ECO:0000313" key="3">
    <source>
        <dbReference type="Proteomes" id="UP000029590"/>
    </source>
</evidence>
<reference evidence="2 3" key="1">
    <citation type="submission" date="2014-04" db="EMBL/GenBank/DDBJ databases">
        <authorList>
            <person name="Bishop-Lilly K.A."/>
            <person name="Broomall S.M."/>
            <person name="Chain P.S."/>
            <person name="Chertkov O."/>
            <person name="Coyne S.R."/>
            <person name="Daligault H.E."/>
            <person name="Davenport K.W."/>
            <person name="Erkkila T."/>
            <person name="Frey K.G."/>
            <person name="Gibbons H.S."/>
            <person name="Gu W."/>
            <person name="Jaissle J."/>
            <person name="Johnson S.L."/>
            <person name="Koroleva G.I."/>
            <person name="Ladner J.T."/>
            <person name="Lo C.-C."/>
            <person name="Minogue T.D."/>
            <person name="Munk C."/>
            <person name="Palacios G.F."/>
            <person name="Redden C.L."/>
            <person name="Rosenzweig C.N."/>
            <person name="Scholz M.B."/>
            <person name="Teshima H."/>
            <person name="Xu Y."/>
        </authorList>
    </citation>
    <scope>NUCLEOTIDE SEQUENCE [LARGE SCALE GENOMIC DNA]</scope>
    <source>
        <strain evidence="3">gladioli</strain>
    </source>
</reference>
<proteinExistence type="predicted"/>
<accession>A0AAW3F9Q2</accession>